<dbReference type="PANTHER" id="PTHR43840:SF15">
    <property type="entry name" value="MITOCHONDRIAL METAL TRANSPORTER 1-RELATED"/>
    <property type="match status" value="1"/>
</dbReference>
<comment type="subcellular location">
    <subcellularLocation>
        <location evidence="1">Membrane</location>
        <topology evidence="1">Multi-pass membrane protein</topology>
    </subcellularLocation>
</comment>
<evidence type="ECO:0000313" key="11">
    <source>
        <dbReference type="Proteomes" id="UP001275049"/>
    </source>
</evidence>
<dbReference type="InterPro" id="IPR002524">
    <property type="entry name" value="Cation_efflux"/>
</dbReference>
<evidence type="ECO:0000256" key="4">
    <source>
        <dbReference type="ARBA" id="ARBA00022692"/>
    </source>
</evidence>
<dbReference type="InterPro" id="IPR027469">
    <property type="entry name" value="Cation_efflux_TMD_sf"/>
</dbReference>
<feature type="transmembrane region" description="Helical" evidence="7">
    <location>
        <begin position="113"/>
        <end position="138"/>
    </location>
</feature>
<comment type="similarity">
    <text evidence="2">Belongs to the cation diffusion facilitator (CDF) transporter (TC 2.A.4) family.</text>
</comment>
<sequence length="323" mass="34633">MNKQAQLLIRCAWLSIATAIFTIAFKASGYYLTASVSLLSDATESLVNLVAAVVALLALKTASKPADKNFTYGRGKAEYFSAAIEGALIFAAAAFILFSAVSRILHPQPLEELGLGLIIVLIATTINATVGIFLIHMGKTHRSPTLRADGAHLLTDVVTSIGVIIGIGLVWLTGEPVADSIVAIILGLNILWTGYVLVRDALAGLMDASLPEDYIRIVVETLNSHARTDLRFHGLQTRVSGRESFCNFHMLVPGSMTVADGHELAEDIAEELAEKIPGLSVHIHIEPLEDPRSYEDIPEGHIPLGGITDAIPDVVVRALTEKE</sequence>
<dbReference type="Gene3D" id="3.30.70.1350">
    <property type="entry name" value="Cation efflux protein, cytoplasmic domain"/>
    <property type="match status" value="1"/>
</dbReference>
<evidence type="ECO:0000256" key="6">
    <source>
        <dbReference type="ARBA" id="ARBA00023136"/>
    </source>
</evidence>
<feature type="domain" description="Cation efflux protein cytoplasmic" evidence="9">
    <location>
        <begin position="210"/>
        <end position="287"/>
    </location>
</feature>
<name>A0ABU5G4T0_9ACTO</name>
<keyword evidence="6 7" id="KW-0472">Membrane</keyword>
<proteinExistence type="inferred from homology"/>
<dbReference type="InterPro" id="IPR027470">
    <property type="entry name" value="Cation_efflux_CTD"/>
</dbReference>
<evidence type="ECO:0000313" key="10">
    <source>
        <dbReference type="EMBL" id="MDY5132381.1"/>
    </source>
</evidence>
<dbReference type="SUPFAM" id="SSF160240">
    <property type="entry name" value="Cation efflux protein cytoplasmic domain-like"/>
    <property type="match status" value="1"/>
</dbReference>
<evidence type="ECO:0000256" key="2">
    <source>
        <dbReference type="ARBA" id="ARBA00008114"/>
    </source>
</evidence>
<evidence type="ECO:0000259" key="9">
    <source>
        <dbReference type="Pfam" id="PF16916"/>
    </source>
</evidence>
<accession>A0ABU5G4T0</accession>
<feature type="transmembrane region" description="Helical" evidence="7">
    <location>
        <begin position="7"/>
        <end position="25"/>
    </location>
</feature>
<reference evidence="10 11" key="1">
    <citation type="submission" date="2023-10" db="EMBL/GenBank/DDBJ databases">
        <title>Whole Genome based description of the genera Actinobaculum and Actinotignum reveals a complex phylogenetic relationship within the species included in the genus Actinotignum.</title>
        <authorList>
            <person name="Jensen C.S."/>
            <person name="Dargis R."/>
            <person name="Kemp M."/>
            <person name="Christensen J.J."/>
        </authorList>
    </citation>
    <scope>NUCLEOTIDE SEQUENCE [LARGE SCALE GENOMIC DNA]</scope>
    <source>
        <strain evidence="10 11">SLA_B974</strain>
    </source>
</reference>
<dbReference type="PANTHER" id="PTHR43840">
    <property type="entry name" value="MITOCHONDRIAL METAL TRANSPORTER 1-RELATED"/>
    <property type="match status" value="1"/>
</dbReference>
<evidence type="ECO:0000256" key="7">
    <source>
        <dbReference type="SAM" id="Phobius"/>
    </source>
</evidence>
<dbReference type="EMBL" id="JAWNGA010000001">
    <property type="protein sequence ID" value="MDY5132381.1"/>
    <property type="molecule type" value="Genomic_DNA"/>
</dbReference>
<dbReference type="NCBIfam" id="TIGR01297">
    <property type="entry name" value="CDF"/>
    <property type="match status" value="1"/>
</dbReference>
<comment type="caution">
    <text evidence="10">The sequence shown here is derived from an EMBL/GenBank/DDBJ whole genome shotgun (WGS) entry which is preliminary data.</text>
</comment>
<protein>
    <submittedName>
        <fullName evidence="10">Cation diffusion facilitator family transporter</fullName>
    </submittedName>
</protein>
<feature type="domain" description="Cation efflux protein transmembrane" evidence="8">
    <location>
        <begin position="13"/>
        <end position="206"/>
    </location>
</feature>
<feature type="transmembrane region" description="Helical" evidence="7">
    <location>
        <begin position="45"/>
        <end position="62"/>
    </location>
</feature>
<keyword evidence="4 7" id="KW-0812">Transmembrane</keyword>
<evidence type="ECO:0000256" key="5">
    <source>
        <dbReference type="ARBA" id="ARBA00022989"/>
    </source>
</evidence>
<dbReference type="RefSeq" id="WP_320754855.1">
    <property type="nucleotide sequence ID" value="NZ_JAWNGA010000001.1"/>
</dbReference>
<dbReference type="Pfam" id="PF01545">
    <property type="entry name" value="Cation_efflux"/>
    <property type="match status" value="1"/>
</dbReference>
<dbReference type="SUPFAM" id="SSF161111">
    <property type="entry name" value="Cation efflux protein transmembrane domain-like"/>
    <property type="match status" value="1"/>
</dbReference>
<organism evidence="10 11">
    <name type="scientific">Actinotignum urinale</name>
    <dbReference type="NCBI Taxonomy" id="190146"/>
    <lineage>
        <taxon>Bacteria</taxon>
        <taxon>Bacillati</taxon>
        <taxon>Actinomycetota</taxon>
        <taxon>Actinomycetes</taxon>
        <taxon>Actinomycetales</taxon>
        <taxon>Actinomycetaceae</taxon>
        <taxon>Actinotignum</taxon>
    </lineage>
</organism>
<gene>
    <name evidence="10" type="ORF">R6G86_01305</name>
</gene>
<feature type="transmembrane region" description="Helical" evidence="7">
    <location>
        <begin position="150"/>
        <end position="174"/>
    </location>
</feature>
<dbReference type="InterPro" id="IPR050291">
    <property type="entry name" value="CDF_Transporter"/>
</dbReference>
<dbReference type="Pfam" id="PF16916">
    <property type="entry name" value="ZT_dimer"/>
    <property type="match status" value="1"/>
</dbReference>
<keyword evidence="3" id="KW-0813">Transport</keyword>
<keyword evidence="5 7" id="KW-1133">Transmembrane helix</keyword>
<dbReference type="Proteomes" id="UP001275049">
    <property type="component" value="Unassembled WGS sequence"/>
</dbReference>
<keyword evidence="11" id="KW-1185">Reference proteome</keyword>
<feature type="transmembrane region" description="Helical" evidence="7">
    <location>
        <begin position="180"/>
        <end position="198"/>
    </location>
</feature>
<dbReference type="Gene3D" id="1.20.1510.10">
    <property type="entry name" value="Cation efflux protein transmembrane domain"/>
    <property type="match status" value="1"/>
</dbReference>
<feature type="transmembrane region" description="Helical" evidence="7">
    <location>
        <begin position="82"/>
        <end position="101"/>
    </location>
</feature>
<evidence type="ECO:0000256" key="1">
    <source>
        <dbReference type="ARBA" id="ARBA00004141"/>
    </source>
</evidence>
<evidence type="ECO:0000259" key="8">
    <source>
        <dbReference type="Pfam" id="PF01545"/>
    </source>
</evidence>
<dbReference type="InterPro" id="IPR036837">
    <property type="entry name" value="Cation_efflux_CTD_sf"/>
</dbReference>
<evidence type="ECO:0000256" key="3">
    <source>
        <dbReference type="ARBA" id="ARBA00022448"/>
    </source>
</evidence>
<dbReference type="InterPro" id="IPR058533">
    <property type="entry name" value="Cation_efflux_TM"/>
</dbReference>